<dbReference type="InterPro" id="IPR005569">
    <property type="entry name" value="Arc_DNA-bd_dom"/>
</dbReference>
<evidence type="ECO:0000313" key="2">
    <source>
        <dbReference type="EMBL" id="SFD10189.1"/>
    </source>
</evidence>
<organism evidence="2 3">
    <name type="scientific">Ruminococcus albus</name>
    <dbReference type="NCBI Taxonomy" id="1264"/>
    <lineage>
        <taxon>Bacteria</taxon>
        <taxon>Bacillati</taxon>
        <taxon>Bacillota</taxon>
        <taxon>Clostridia</taxon>
        <taxon>Eubacteriales</taxon>
        <taxon>Oscillospiraceae</taxon>
        <taxon>Ruminococcus</taxon>
    </lineage>
</organism>
<dbReference type="Proteomes" id="UP000182192">
    <property type="component" value="Unassembled WGS sequence"/>
</dbReference>
<dbReference type="AlphaFoldDB" id="A0A1I1PJZ5"/>
<dbReference type="GO" id="GO:0006355">
    <property type="term" value="P:regulation of DNA-templated transcription"/>
    <property type="evidence" value="ECO:0007669"/>
    <property type="project" value="InterPro"/>
</dbReference>
<dbReference type="Pfam" id="PF03869">
    <property type="entry name" value="Arc"/>
    <property type="match status" value="1"/>
</dbReference>
<evidence type="ECO:0000313" key="3">
    <source>
        <dbReference type="Proteomes" id="UP000182192"/>
    </source>
</evidence>
<dbReference type="OrthoDB" id="1824311at2"/>
<proteinExistence type="predicted"/>
<name>A0A1I1PJZ5_RUMAL</name>
<dbReference type="SUPFAM" id="SSF47598">
    <property type="entry name" value="Ribbon-helix-helix"/>
    <property type="match status" value="1"/>
</dbReference>
<dbReference type="EMBL" id="FOKQ01000035">
    <property type="protein sequence ID" value="SFD10189.1"/>
    <property type="molecule type" value="Genomic_DNA"/>
</dbReference>
<evidence type="ECO:0000259" key="1">
    <source>
        <dbReference type="Pfam" id="PF03869"/>
    </source>
</evidence>
<reference evidence="2 3" key="1">
    <citation type="submission" date="2016-10" db="EMBL/GenBank/DDBJ databases">
        <authorList>
            <person name="de Groot N.N."/>
        </authorList>
    </citation>
    <scope>NUCLEOTIDE SEQUENCE [LARGE SCALE GENOMIC DNA]</scope>
    <source>
        <strain evidence="2 3">AR67</strain>
    </source>
</reference>
<dbReference type="InterPro" id="IPR010985">
    <property type="entry name" value="Ribbon_hlx_hlx"/>
</dbReference>
<dbReference type="GO" id="GO:0003677">
    <property type="term" value="F:DNA binding"/>
    <property type="evidence" value="ECO:0007669"/>
    <property type="project" value="InterPro"/>
</dbReference>
<sequence>MPENDEKKTYYKKTQSKSVVKYISNNYDQISVRIPKGSRERYKEYAEKRGTSLNALIVELLEREMNNED</sequence>
<gene>
    <name evidence="2" type="ORF">SAMN02910406_03099</name>
</gene>
<protein>
    <submittedName>
        <fullName evidence="2">Arc-like DNA binding domain-containing protein</fullName>
    </submittedName>
</protein>
<feature type="domain" description="Arc-like DNA binding" evidence="1">
    <location>
        <begin position="26"/>
        <end position="62"/>
    </location>
</feature>
<dbReference type="Gene3D" id="1.10.1220.10">
    <property type="entry name" value="Met repressor-like"/>
    <property type="match status" value="1"/>
</dbReference>
<dbReference type="RefSeq" id="WP_074962905.1">
    <property type="nucleotide sequence ID" value="NZ_FOKQ01000035.1"/>
</dbReference>
<accession>A0A1I1PJZ5</accession>
<dbReference type="InterPro" id="IPR013321">
    <property type="entry name" value="Arc_rbn_hlx_hlx"/>
</dbReference>